<evidence type="ECO:0000313" key="1">
    <source>
        <dbReference type="EMBL" id="OGE73967.1"/>
    </source>
</evidence>
<reference evidence="1 2" key="1">
    <citation type="journal article" date="2016" name="Nat. Commun.">
        <title>Thousands of microbial genomes shed light on interconnected biogeochemical processes in an aquifer system.</title>
        <authorList>
            <person name="Anantharaman K."/>
            <person name="Brown C.T."/>
            <person name="Hug L.A."/>
            <person name="Sharon I."/>
            <person name="Castelle C.J."/>
            <person name="Probst A.J."/>
            <person name="Thomas B.C."/>
            <person name="Singh A."/>
            <person name="Wilkins M.J."/>
            <person name="Karaoz U."/>
            <person name="Brodie E.L."/>
            <person name="Williams K.H."/>
            <person name="Hubbard S.S."/>
            <person name="Banfield J.F."/>
        </authorList>
    </citation>
    <scope>NUCLEOTIDE SEQUENCE [LARGE SCALE GENOMIC DNA]</scope>
</reference>
<proteinExistence type="predicted"/>
<accession>A0A1F5N8I1</accession>
<comment type="caution">
    <text evidence="1">The sequence shown here is derived from an EMBL/GenBank/DDBJ whole genome shotgun (WGS) entry which is preliminary data.</text>
</comment>
<sequence>MARNDKHLALLLRKSGKSYGFISRELQIPKSTLSEWFSGLKWSGIVKNKLITKANLLAQKRMRLMAKANQKRWLDWRAGYRLQAIEEFELLKNNPLFISGVMLYWAEGDNGKKSSNVRLANIDPRMIRIFIKFALKICKVSKANIRIGLILYPDLKDTVCKSFWSKYLKIPIVQFHKTQVIKGNHPTKRLEYGICMVRIGGAGLKEKIKVWIDLCSKEIMRV</sequence>
<dbReference type="EMBL" id="MFEH01000003">
    <property type="protein sequence ID" value="OGE73967.1"/>
    <property type="molecule type" value="Genomic_DNA"/>
</dbReference>
<evidence type="ECO:0000313" key="2">
    <source>
        <dbReference type="Proteomes" id="UP000177610"/>
    </source>
</evidence>
<gene>
    <name evidence="1" type="ORF">A2717_00315</name>
</gene>
<dbReference type="AlphaFoldDB" id="A0A1F5N8I1"/>
<organism evidence="1 2">
    <name type="scientific">Candidatus Doudnabacteria bacterium RIFCSPHIGHO2_01_FULL_41_86</name>
    <dbReference type="NCBI Taxonomy" id="1817821"/>
    <lineage>
        <taxon>Bacteria</taxon>
        <taxon>Candidatus Doudnaibacteriota</taxon>
    </lineage>
</organism>
<protein>
    <submittedName>
        <fullName evidence="1">Uncharacterized protein</fullName>
    </submittedName>
</protein>
<name>A0A1F5N8I1_9BACT</name>
<dbReference type="Proteomes" id="UP000177610">
    <property type="component" value="Unassembled WGS sequence"/>
</dbReference>